<feature type="compositionally biased region" description="Basic and acidic residues" evidence="1">
    <location>
        <begin position="12"/>
        <end position="21"/>
    </location>
</feature>
<dbReference type="VEuPathDB" id="FungiDB:AAP_04934"/>
<comment type="caution">
    <text evidence="2">The sequence shown here is derived from an EMBL/GenBank/DDBJ whole genome shotgun (WGS) entry which is preliminary data.</text>
</comment>
<evidence type="ECO:0000256" key="1">
    <source>
        <dbReference type="SAM" id="MobiDB-lite"/>
    </source>
</evidence>
<evidence type="ECO:0008006" key="4">
    <source>
        <dbReference type="Google" id="ProtNLM"/>
    </source>
</evidence>
<dbReference type="Proteomes" id="UP000242877">
    <property type="component" value="Unassembled WGS sequence"/>
</dbReference>
<feature type="region of interest" description="Disordered" evidence="1">
    <location>
        <begin position="274"/>
        <end position="298"/>
    </location>
</feature>
<feature type="compositionally biased region" description="Low complexity" evidence="1">
    <location>
        <begin position="86"/>
        <end position="97"/>
    </location>
</feature>
<protein>
    <recommendedName>
        <fullName evidence="4">Myb-like domain-containing protein</fullName>
    </recommendedName>
</protein>
<dbReference type="OrthoDB" id="5399305at2759"/>
<reference evidence="2 3" key="1">
    <citation type="journal article" date="2016" name="Genome Biol. Evol.">
        <title>Divergent and convergent evolution of fungal pathogenicity.</title>
        <authorList>
            <person name="Shang Y."/>
            <person name="Xiao G."/>
            <person name="Zheng P."/>
            <person name="Cen K."/>
            <person name="Zhan S."/>
            <person name="Wang C."/>
        </authorList>
    </citation>
    <scope>NUCLEOTIDE SEQUENCE [LARGE SCALE GENOMIC DNA]</scope>
    <source>
        <strain evidence="2 3">ARSEF 7405</strain>
    </source>
</reference>
<evidence type="ECO:0000313" key="3">
    <source>
        <dbReference type="Proteomes" id="UP000242877"/>
    </source>
</evidence>
<dbReference type="AlphaFoldDB" id="A0A167WAU9"/>
<feature type="region of interest" description="Disordered" evidence="1">
    <location>
        <begin position="77"/>
        <end position="102"/>
    </location>
</feature>
<evidence type="ECO:0000313" key="2">
    <source>
        <dbReference type="EMBL" id="KZZ88611.1"/>
    </source>
</evidence>
<organism evidence="2 3">
    <name type="scientific">Ascosphaera apis ARSEF 7405</name>
    <dbReference type="NCBI Taxonomy" id="392613"/>
    <lineage>
        <taxon>Eukaryota</taxon>
        <taxon>Fungi</taxon>
        <taxon>Dikarya</taxon>
        <taxon>Ascomycota</taxon>
        <taxon>Pezizomycotina</taxon>
        <taxon>Eurotiomycetes</taxon>
        <taxon>Eurotiomycetidae</taxon>
        <taxon>Onygenales</taxon>
        <taxon>Ascosphaeraceae</taxon>
        <taxon>Ascosphaera</taxon>
    </lineage>
</organism>
<dbReference type="CDD" id="cd00167">
    <property type="entry name" value="SANT"/>
    <property type="match status" value="1"/>
</dbReference>
<dbReference type="InterPro" id="IPR001005">
    <property type="entry name" value="SANT/Myb"/>
</dbReference>
<accession>A0A167WAU9</accession>
<gene>
    <name evidence="2" type="ORF">AAP_04934</name>
</gene>
<proteinExistence type="predicted"/>
<dbReference type="EMBL" id="AZGZ01000025">
    <property type="protein sequence ID" value="KZZ88611.1"/>
    <property type="molecule type" value="Genomic_DNA"/>
</dbReference>
<feature type="region of interest" description="Disordered" evidence="1">
    <location>
        <begin position="1"/>
        <end position="31"/>
    </location>
</feature>
<feature type="compositionally biased region" description="Low complexity" evidence="1">
    <location>
        <begin position="279"/>
        <end position="298"/>
    </location>
</feature>
<sequence length="321" mass="36640">MTTRRVSIGGDRAPRGGVQRDRRMRSTSGNRAWTEAEEAYVLQARSQKTPYKKIAAQLHKTELACRLHYHQMSYGRKKSWGGRNGSTSSSVASISHSPEPMWPSQQQEQYRHEPTASLQAQQPQFQVPILPKPRAYSMASPHYEAEARRKQSLMSMNEMEYLYACPIDNERVRHLYEKHRNHFWSIIAAEYSKESDVSPSPAILEHSFFENVRRPSIKYSVPQQPLPEWSPMQLPFRFHNSNGIENAQAPPTPPNQTQQEFMPYRAERMQSIVSTNGCNSTPSTVSPASSPNSSSHTNKCAVSSLLTVERDVWRPKEIKAI</sequence>
<name>A0A167WAU9_9EURO</name>
<keyword evidence="3" id="KW-1185">Reference proteome</keyword>